<dbReference type="InterPro" id="IPR046373">
    <property type="entry name" value="Acyl-CoA_Oxase/DH_mid-dom_sf"/>
</dbReference>
<dbReference type="Gene3D" id="1.10.540.10">
    <property type="entry name" value="Acyl-CoA dehydrogenase/oxidase, N-terminal domain"/>
    <property type="match status" value="1"/>
</dbReference>
<protein>
    <submittedName>
        <fullName evidence="5">Uncharacterized protein</fullName>
    </submittedName>
</protein>
<dbReference type="EMBL" id="RJJQ01000036">
    <property type="protein sequence ID" value="RNI16937.1"/>
    <property type="molecule type" value="Genomic_DNA"/>
</dbReference>
<dbReference type="InterPro" id="IPR037069">
    <property type="entry name" value="AcylCoA_DH/ox_N_sf"/>
</dbReference>
<feature type="region of interest" description="Disordered" evidence="2">
    <location>
        <begin position="1"/>
        <end position="23"/>
    </location>
</feature>
<dbReference type="Pfam" id="PF08028">
    <property type="entry name" value="Acyl-CoA_dh_2"/>
    <property type="match status" value="1"/>
</dbReference>
<dbReference type="Gene3D" id="2.40.110.10">
    <property type="entry name" value="Butyryl-CoA Dehydrogenase, subunit A, domain 2"/>
    <property type="match status" value="1"/>
</dbReference>
<sequence length="499" mass="54251">MSREATAIIGPANQPGTELMPVKSGIDSNKIERMASSPLEPNSRKSMEDYMSGNQSSFDIGSAYLRNIESGKAADSYPGDSGPESIGVVTGLEGSDREQLEGLLAAARALRPKLRAEQAETEKRGTYSPEMHQAFLDAGFFRVLLPKMFGGLELGVEAFYKVITEVARGCTSSAWCLCFAAGRTLTLASYWPEKAQKEIFGEHGYLVSPLCSNPQPDVVITREERDGVRGLRISGTWKYCSGSPYSTHFMPNFTLPSDGDGEPDSYVAVLPRSSYTVLEDWGSIIGMRGSGSHGIHVEDAFVPEWHVVDTSWMASISGDTLGSRLHGNPVYGGPFIGFAEGESAAIVAGLGLAAVDEYERVISTSRAPWSDGDARRSEHPVWKEKFGTAMALVDSAVAMSARGGQLYEEFARRSVTGSEPFSAERALRLNNMYFMAENQVWEAVEMMLRSSGSRNSAQGSRLLRYFRDLLASRTVSDQFELFAVSAAEIHLGVSAESDL</sequence>
<dbReference type="Proteomes" id="UP000271678">
    <property type="component" value="Unassembled WGS sequence"/>
</dbReference>
<feature type="domain" description="Acyl-CoA dehydrogenase/oxidase N-terminal" evidence="3">
    <location>
        <begin position="105"/>
        <end position="197"/>
    </location>
</feature>
<evidence type="ECO:0000313" key="5">
    <source>
        <dbReference type="EMBL" id="RNI16937.1"/>
    </source>
</evidence>
<dbReference type="InterPro" id="IPR013786">
    <property type="entry name" value="AcylCoA_DH/ox_N"/>
</dbReference>
<dbReference type="Pfam" id="PF02771">
    <property type="entry name" value="Acyl-CoA_dh_N"/>
    <property type="match status" value="1"/>
</dbReference>
<dbReference type="Gene3D" id="1.20.140.10">
    <property type="entry name" value="Butyryl-CoA Dehydrogenase, subunit A, domain 3"/>
    <property type="match status" value="1"/>
</dbReference>
<gene>
    <name evidence="5" type="ORF">EFY87_19755</name>
</gene>
<dbReference type="GO" id="GO:0050660">
    <property type="term" value="F:flavin adenine dinucleotide binding"/>
    <property type="evidence" value="ECO:0007669"/>
    <property type="project" value="InterPro"/>
</dbReference>
<dbReference type="SUPFAM" id="SSF56645">
    <property type="entry name" value="Acyl-CoA dehydrogenase NM domain-like"/>
    <property type="match status" value="1"/>
</dbReference>
<proteinExistence type="predicted"/>
<dbReference type="InterPro" id="IPR013107">
    <property type="entry name" value="Acyl-CoA_DH_C"/>
</dbReference>
<keyword evidence="6" id="KW-1185">Reference proteome</keyword>
<evidence type="ECO:0000259" key="3">
    <source>
        <dbReference type="Pfam" id="PF02771"/>
    </source>
</evidence>
<evidence type="ECO:0000313" key="6">
    <source>
        <dbReference type="Proteomes" id="UP000271678"/>
    </source>
</evidence>
<dbReference type="GO" id="GO:0016627">
    <property type="term" value="F:oxidoreductase activity, acting on the CH-CH group of donors"/>
    <property type="evidence" value="ECO:0007669"/>
    <property type="project" value="InterPro"/>
</dbReference>
<dbReference type="InterPro" id="IPR009100">
    <property type="entry name" value="AcylCoA_DH/oxidase_NM_dom_sf"/>
</dbReference>
<accession>A0A3M9LVC9</accession>
<feature type="domain" description="Acyl-CoA dehydrogenase C-terminal" evidence="4">
    <location>
        <begin position="344"/>
        <end position="470"/>
    </location>
</feature>
<evidence type="ECO:0000259" key="4">
    <source>
        <dbReference type="Pfam" id="PF08028"/>
    </source>
</evidence>
<organism evidence="5 6">
    <name type="scientific">Flexivirga caeni</name>
    <dbReference type="NCBI Taxonomy" id="2294115"/>
    <lineage>
        <taxon>Bacteria</taxon>
        <taxon>Bacillati</taxon>
        <taxon>Actinomycetota</taxon>
        <taxon>Actinomycetes</taxon>
        <taxon>Micrococcales</taxon>
        <taxon>Dermacoccaceae</taxon>
        <taxon>Flexivirga</taxon>
    </lineage>
</organism>
<evidence type="ECO:0000256" key="2">
    <source>
        <dbReference type="SAM" id="MobiDB-lite"/>
    </source>
</evidence>
<dbReference type="AlphaFoldDB" id="A0A3M9LVC9"/>
<evidence type="ECO:0000256" key="1">
    <source>
        <dbReference type="ARBA" id="ARBA00023002"/>
    </source>
</evidence>
<name>A0A3M9LVC9_9MICO</name>
<keyword evidence="1" id="KW-0560">Oxidoreductase</keyword>
<reference evidence="5 6" key="1">
    <citation type="submission" date="2018-11" db="EMBL/GenBank/DDBJ databases">
        <title>Draft genome of Simplicispira Flexivirga sp. BO-16.</title>
        <authorList>
            <person name="Im W.T."/>
        </authorList>
    </citation>
    <scope>NUCLEOTIDE SEQUENCE [LARGE SCALE GENOMIC DNA]</scope>
    <source>
        <strain evidence="5 6">BO-16</strain>
    </source>
</reference>
<comment type="caution">
    <text evidence="5">The sequence shown here is derived from an EMBL/GenBank/DDBJ whole genome shotgun (WGS) entry which is preliminary data.</text>
</comment>